<accession>A0AAW0UNV0</accession>
<dbReference type="InterPro" id="IPR001251">
    <property type="entry name" value="CRAL-TRIO_dom"/>
</dbReference>
<dbReference type="PANTHER" id="PTHR10174:SF130">
    <property type="entry name" value="ALPHA-TOCOPHEROL TRANSFER PROTEIN-LIKE"/>
    <property type="match status" value="1"/>
</dbReference>
<dbReference type="AlphaFoldDB" id="A0AAW0UNV0"/>
<feature type="chain" id="PRO_5043788405" description="CRAL-TRIO domain-containing protein" evidence="2">
    <location>
        <begin position="17"/>
        <end position="484"/>
    </location>
</feature>
<dbReference type="InterPro" id="IPR036865">
    <property type="entry name" value="CRAL-TRIO_dom_sf"/>
</dbReference>
<dbReference type="InterPro" id="IPR011074">
    <property type="entry name" value="CRAL/TRIO_N_dom"/>
</dbReference>
<dbReference type="PRINTS" id="PR00180">
    <property type="entry name" value="CRETINALDHBP"/>
</dbReference>
<evidence type="ECO:0000313" key="5">
    <source>
        <dbReference type="Proteomes" id="UP001487740"/>
    </source>
</evidence>
<dbReference type="Gene3D" id="1.20.5.1200">
    <property type="entry name" value="Alpha-tocopherol transfer"/>
    <property type="match status" value="1"/>
</dbReference>
<dbReference type="SUPFAM" id="SSF46938">
    <property type="entry name" value="CRAL/TRIO N-terminal domain"/>
    <property type="match status" value="1"/>
</dbReference>
<dbReference type="Gene3D" id="1.10.8.20">
    <property type="entry name" value="N-terminal domain of phosphatidylinositol transfer protein sec14p"/>
    <property type="match status" value="1"/>
</dbReference>
<dbReference type="CDD" id="cd00170">
    <property type="entry name" value="SEC14"/>
    <property type="match status" value="1"/>
</dbReference>
<evidence type="ECO:0000256" key="1">
    <source>
        <dbReference type="SAM" id="MobiDB-lite"/>
    </source>
</evidence>
<feature type="region of interest" description="Disordered" evidence="1">
    <location>
        <begin position="29"/>
        <end position="153"/>
    </location>
</feature>
<evidence type="ECO:0000259" key="3">
    <source>
        <dbReference type="PROSITE" id="PS50191"/>
    </source>
</evidence>
<dbReference type="SUPFAM" id="SSF52087">
    <property type="entry name" value="CRAL/TRIO domain"/>
    <property type="match status" value="1"/>
</dbReference>
<feature type="compositionally biased region" description="Polar residues" evidence="1">
    <location>
        <begin position="122"/>
        <end position="136"/>
    </location>
</feature>
<dbReference type="PANTHER" id="PTHR10174">
    <property type="entry name" value="ALPHA-TOCOPHEROL TRANSFER PROTEIN-RELATED"/>
    <property type="match status" value="1"/>
</dbReference>
<dbReference type="InterPro" id="IPR036273">
    <property type="entry name" value="CRAL/TRIO_N_dom_sf"/>
</dbReference>
<sequence length="484" mass="52421">MLVIVVLNSAVCSCAGVWRPSMVETREESGLSTLHPLSPPPHASQLNMDGEPDETKQQQQQQPQINTNTAAAATRGDESLNSAPMTAEGEDSRTGAAAATAETKPAQQETTGGTIAAAAAQHSEQPQESNTVTQPSIGGGGGGGGGEGEGGNVLGGGGVVGAMLEVLRVDRRIVTGAGDGSLPPELSEEAEGDLHEKPDWVDRDVQALREIVEAEPGLNSRLDKPFLLSFLRARKFDYDKAMAMLRSYYRARQENADLYVNLVPSALESVWPLHLQTVLPTPDTLGRTVLIFRAGAWDPESASLDEVFRSQVMVLEHVVRLPVTQLRGVAAVVDCAGLSMGHAYHLTPAHIRRMISVIQGVFPLRFKALHFVHEPAIFDWVFSLIKPFLSETIKGRLHFHGEDLSSLHQHIPAEELPEEVGGSLGPLDNTFLVEQLMKNEEYFRDHFQYGFEATPEPARTGGVLEAVTDVGSLLGSYYRRICID</sequence>
<dbReference type="GO" id="GO:1902936">
    <property type="term" value="F:phosphatidylinositol bisphosphate binding"/>
    <property type="evidence" value="ECO:0007669"/>
    <property type="project" value="TreeGrafter"/>
</dbReference>
<feature type="domain" description="CRAL-TRIO" evidence="3">
    <location>
        <begin position="263"/>
        <end position="428"/>
    </location>
</feature>
<organism evidence="4 5">
    <name type="scientific">Scylla paramamosain</name>
    <name type="common">Mud crab</name>
    <dbReference type="NCBI Taxonomy" id="85552"/>
    <lineage>
        <taxon>Eukaryota</taxon>
        <taxon>Metazoa</taxon>
        <taxon>Ecdysozoa</taxon>
        <taxon>Arthropoda</taxon>
        <taxon>Crustacea</taxon>
        <taxon>Multicrustacea</taxon>
        <taxon>Malacostraca</taxon>
        <taxon>Eumalacostraca</taxon>
        <taxon>Eucarida</taxon>
        <taxon>Decapoda</taxon>
        <taxon>Pleocyemata</taxon>
        <taxon>Brachyura</taxon>
        <taxon>Eubrachyura</taxon>
        <taxon>Portunoidea</taxon>
        <taxon>Portunidae</taxon>
        <taxon>Portuninae</taxon>
        <taxon>Scylla</taxon>
    </lineage>
</organism>
<proteinExistence type="predicted"/>
<gene>
    <name evidence="4" type="ORF">O3P69_002456</name>
</gene>
<dbReference type="Gene3D" id="3.40.525.10">
    <property type="entry name" value="CRAL-TRIO lipid binding domain"/>
    <property type="match status" value="1"/>
</dbReference>
<feature type="compositionally biased region" description="Low complexity" evidence="1">
    <location>
        <begin position="94"/>
        <end position="121"/>
    </location>
</feature>
<keyword evidence="2" id="KW-0732">Signal</keyword>
<dbReference type="GO" id="GO:0016020">
    <property type="term" value="C:membrane"/>
    <property type="evidence" value="ECO:0007669"/>
    <property type="project" value="TreeGrafter"/>
</dbReference>
<feature type="region of interest" description="Disordered" evidence="1">
    <location>
        <begin position="175"/>
        <end position="194"/>
    </location>
</feature>
<feature type="signal peptide" evidence="2">
    <location>
        <begin position="1"/>
        <end position="16"/>
    </location>
</feature>
<dbReference type="Pfam" id="PF03765">
    <property type="entry name" value="CRAL_TRIO_N"/>
    <property type="match status" value="1"/>
</dbReference>
<dbReference type="Pfam" id="PF00650">
    <property type="entry name" value="CRAL_TRIO"/>
    <property type="match status" value="1"/>
</dbReference>
<dbReference type="Proteomes" id="UP001487740">
    <property type="component" value="Unassembled WGS sequence"/>
</dbReference>
<dbReference type="SMART" id="SM01100">
    <property type="entry name" value="CRAL_TRIO_N"/>
    <property type="match status" value="1"/>
</dbReference>
<dbReference type="SMART" id="SM00516">
    <property type="entry name" value="SEC14"/>
    <property type="match status" value="1"/>
</dbReference>
<reference evidence="4 5" key="1">
    <citation type="submission" date="2023-03" db="EMBL/GenBank/DDBJ databases">
        <title>High-quality genome of Scylla paramamosain provides insights in environmental adaptation.</title>
        <authorList>
            <person name="Zhang L."/>
        </authorList>
    </citation>
    <scope>NUCLEOTIDE SEQUENCE [LARGE SCALE GENOMIC DNA]</scope>
    <source>
        <strain evidence="4">LZ_2023a</strain>
        <tissue evidence="4">Muscle</tissue>
    </source>
</reference>
<dbReference type="EMBL" id="JARAKH010000009">
    <property type="protein sequence ID" value="KAK8400656.1"/>
    <property type="molecule type" value="Genomic_DNA"/>
</dbReference>
<keyword evidence="5" id="KW-1185">Reference proteome</keyword>
<evidence type="ECO:0000256" key="2">
    <source>
        <dbReference type="SAM" id="SignalP"/>
    </source>
</evidence>
<comment type="caution">
    <text evidence="4">The sequence shown here is derived from an EMBL/GenBank/DDBJ whole genome shotgun (WGS) entry which is preliminary data.</text>
</comment>
<dbReference type="PROSITE" id="PS50191">
    <property type="entry name" value="CRAL_TRIO"/>
    <property type="match status" value="1"/>
</dbReference>
<feature type="compositionally biased region" description="Gly residues" evidence="1">
    <location>
        <begin position="137"/>
        <end position="153"/>
    </location>
</feature>
<name>A0AAW0UNV0_SCYPA</name>
<evidence type="ECO:0000313" key="4">
    <source>
        <dbReference type="EMBL" id="KAK8400656.1"/>
    </source>
</evidence>
<protein>
    <recommendedName>
        <fullName evidence="3">CRAL-TRIO domain-containing protein</fullName>
    </recommendedName>
</protein>